<feature type="region of interest" description="Disordered" evidence="1">
    <location>
        <begin position="48"/>
        <end position="123"/>
    </location>
</feature>
<dbReference type="EMBL" id="JAKMXF010000044">
    <property type="protein sequence ID" value="KAI6660006.1"/>
    <property type="molecule type" value="Genomic_DNA"/>
</dbReference>
<dbReference type="Proteomes" id="UP001165289">
    <property type="component" value="Unassembled WGS sequence"/>
</dbReference>
<dbReference type="AlphaFoldDB" id="A0AAV7KF13"/>
<proteinExistence type="predicted"/>
<evidence type="ECO:0000256" key="1">
    <source>
        <dbReference type="SAM" id="MobiDB-lite"/>
    </source>
</evidence>
<organism evidence="2 3">
    <name type="scientific">Oopsacas minuta</name>
    <dbReference type="NCBI Taxonomy" id="111878"/>
    <lineage>
        <taxon>Eukaryota</taxon>
        <taxon>Metazoa</taxon>
        <taxon>Porifera</taxon>
        <taxon>Hexactinellida</taxon>
        <taxon>Hexasterophora</taxon>
        <taxon>Lyssacinosida</taxon>
        <taxon>Leucopsacidae</taxon>
        <taxon>Oopsacas</taxon>
    </lineage>
</organism>
<feature type="compositionally biased region" description="Basic and acidic residues" evidence="1">
    <location>
        <begin position="68"/>
        <end position="80"/>
    </location>
</feature>
<dbReference type="PANTHER" id="PTHR31097:SF2">
    <property type="entry name" value="CHROMOSOME 7 OPEN READING FRAME 57"/>
    <property type="match status" value="1"/>
</dbReference>
<sequence>MSANGKGDPILPQHKKPDWFGDGTDLPKLAALGEGSVSFPDWATHNEWAQEDIQEDTLPPDVRPPYSTEDRKHEWQRESVKLPPIKQKQQRHKISKAEQPFWHPKPEKSFKSSNTKPIYKPKEPEDEVQMFNLISMQYQKDWIGLTKNRDFELVRKNKQLKEQQKAKLLEHTVKRNNINARSDNSGKEQFKLSRFSNIPSRYLNATT</sequence>
<comment type="caution">
    <text evidence="2">The sequence shown here is derived from an EMBL/GenBank/DDBJ whole genome shotgun (WGS) entry which is preliminary data.</text>
</comment>
<dbReference type="PANTHER" id="PTHR31097">
    <property type="entry name" value="SI:DKEY-276J7.1"/>
    <property type="match status" value="1"/>
</dbReference>
<feature type="region of interest" description="Disordered" evidence="1">
    <location>
        <begin position="1"/>
        <end position="23"/>
    </location>
</feature>
<accession>A0AAV7KF13</accession>
<gene>
    <name evidence="2" type="ORF">LOD99_14347</name>
</gene>
<protein>
    <submittedName>
        <fullName evidence="2">Uncharacterized protein</fullName>
    </submittedName>
</protein>
<evidence type="ECO:0000313" key="2">
    <source>
        <dbReference type="EMBL" id="KAI6660006.1"/>
    </source>
</evidence>
<keyword evidence="3" id="KW-1185">Reference proteome</keyword>
<name>A0AAV7KF13_9METZ</name>
<dbReference type="InterPro" id="IPR040247">
    <property type="entry name" value="DUF5524"/>
</dbReference>
<reference evidence="2 3" key="1">
    <citation type="journal article" date="2023" name="BMC Biol.">
        <title>The compact genome of the sponge Oopsacas minuta (Hexactinellida) is lacking key metazoan core genes.</title>
        <authorList>
            <person name="Santini S."/>
            <person name="Schenkelaars Q."/>
            <person name="Jourda C."/>
            <person name="Duchesne M."/>
            <person name="Belahbib H."/>
            <person name="Rocher C."/>
            <person name="Selva M."/>
            <person name="Riesgo A."/>
            <person name="Vervoort M."/>
            <person name="Leys S.P."/>
            <person name="Kodjabachian L."/>
            <person name="Le Bivic A."/>
            <person name="Borchiellini C."/>
            <person name="Claverie J.M."/>
            <person name="Renard E."/>
        </authorList>
    </citation>
    <scope>NUCLEOTIDE SEQUENCE [LARGE SCALE GENOMIC DNA]</scope>
    <source>
        <strain evidence="2">SPO-2</strain>
    </source>
</reference>
<evidence type="ECO:0000313" key="3">
    <source>
        <dbReference type="Proteomes" id="UP001165289"/>
    </source>
</evidence>